<reference evidence="12 13" key="1">
    <citation type="submission" date="2023-09" db="EMBL/GenBank/DDBJ databases">
        <authorList>
            <person name="Golyshina O.V."/>
            <person name="Lunev E.A."/>
            <person name="Bargiela R."/>
            <person name="Gaines M.C."/>
            <person name="Daum B."/>
            <person name="Bale N.J."/>
            <person name="Koenen M."/>
            <person name="Sinninghe Damst J.S."/>
            <person name="Yakimov M."/>
            <person name="Golyshin P.N."/>
        </authorList>
    </citation>
    <scope>NUCLEOTIDE SEQUENCE [LARGE SCALE GENOMIC DNA]</scope>
    <source>
        <strain evidence="12 13">M1</strain>
    </source>
</reference>
<evidence type="ECO:0000256" key="11">
    <source>
        <dbReference type="SAM" id="Phobius"/>
    </source>
</evidence>
<dbReference type="GO" id="GO:0005886">
    <property type="term" value="C:plasma membrane"/>
    <property type="evidence" value="ECO:0007669"/>
    <property type="project" value="UniProtKB-SubCell"/>
</dbReference>
<dbReference type="GO" id="GO:0019646">
    <property type="term" value="P:aerobic electron transport chain"/>
    <property type="evidence" value="ECO:0007669"/>
    <property type="project" value="InterPro"/>
</dbReference>
<feature type="transmembrane region" description="Helical" evidence="11">
    <location>
        <begin position="58"/>
        <end position="80"/>
    </location>
</feature>
<evidence type="ECO:0000256" key="2">
    <source>
        <dbReference type="ARBA" id="ARBA00022448"/>
    </source>
</evidence>
<evidence type="ECO:0000313" key="13">
    <source>
        <dbReference type="Proteomes" id="UP001451606"/>
    </source>
</evidence>
<name>A0AAX4NHZ9_9ARCH</name>
<keyword evidence="3" id="KW-1003">Cell membrane</keyword>
<sequence length="456" mass="50610">MSIINFDRVFFAFSIGSHIILVVISMVLALLVSIVELIAIRRKDELYEKISRRLAKTLIIIFAIGTASGTLIAVELFALFPGFMRIVGYVSILPFYSEVFAFFLEAIALVMYVYFWDRFKNRYSHWLLSVMVVLGTAFSAIFITMINAWMNTPVGFNIHAYLTTGALTGINPWAVFNGPSTWSEEFHVVTTTYAAGGFLMITFFSYFYLKGKGIAKVASRALLKISTAISGFFILLAGLSGTLTASMLIVEQPLKYAAIELNLHSSTDAAEKIGGIFSHGNILYAITIPHLQSLLAFPLTLGKGTVPGLNMFPNQSLWPPLFIHLTFDVMVMGGTLIGLFAFFVILGYLLHKDPYTHRFVILGGMISGVLGLLVYESGWVTDEVGRQPWIIYNVMKVSQAANTSSSIVPLGIAMILFYLIAIPFTIYYTAKTVNFREFNDKPLNEKKGGEINVSDR</sequence>
<keyword evidence="7" id="KW-0249">Electron transport</keyword>
<evidence type="ECO:0000256" key="7">
    <source>
        <dbReference type="ARBA" id="ARBA00022982"/>
    </source>
</evidence>
<evidence type="ECO:0000256" key="5">
    <source>
        <dbReference type="ARBA" id="ARBA00022692"/>
    </source>
</evidence>
<dbReference type="PIRSF" id="PIRSF006446">
    <property type="entry name" value="Cyt_quinol_oxidase_1"/>
    <property type="match status" value="1"/>
</dbReference>
<evidence type="ECO:0000256" key="1">
    <source>
        <dbReference type="ARBA" id="ARBA00004651"/>
    </source>
</evidence>
<evidence type="ECO:0000256" key="9">
    <source>
        <dbReference type="ARBA" id="ARBA00023004"/>
    </source>
</evidence>
<dbReference type="Pfam" id="PF01654">
    <property type="entry name" value="Cyt_bd_oxida_I"/>
    <property type="match status" value="1"/>
</dbReference>
<organism evidence="12 13">
    <name type="scientific">Oxyplasma meridianum</name>
    <dbReference type="NCBI Taxonomy" id="3073602"/>
    <lineage>
        <taxon>Archaea</taxon>
        <taxon>Methanobacteriati</taxon>
        <taxon>Thermoplasmatota</taxon>
        <taxon>Thermoplasmata</taxon>
        <taxon>Thermoplasmatales</taxon>
        <taxon>Thermoplasmataceae</taxon>
        <taxon>Oxyplasma</taxon>
    </lineage>
</organism>
<feature type="transmembrane region" description="Helical" evidence="11">
    <location>
        <begin position="229"/>
        <end position="250"/>
    </location>
</feature>
<keyword evidence="13" id="KW-1185">Reference proteome</keyword>
<dbReference type="PANTHER" id="PTHR30365">
    <property type="entry name" value="CYTOCHROME D UBIQUINOL OXIDASE"/>
    <property type="match status" value="1"/>
</dbReference>
<accession>A0AAX4NHZ9</accession>
<dbReference type="RefSeq" id="WP_393971430.1">
    <property type="nucleotide sequence ID" value="NZ_CP133772.1"/>
</dbReference>
<keyword evidence="10 11" id="KW-0472">Membrane</keyword>
<dbReference type="GO" id="GO:0070069">
    <property type="term" value="C:cytochrome complex"/>
    <property type="evidence" value="ECO:0007669"/>
    <property type="project" value="InterPro"/>
</dbReference>
<dbReference type="PANTHER" id="PTHR30365:SF14">
    <property type="entry name" value="CYTOCHROME BD MENAQUINOL OXIDASE SUBUNIT I-RELATED"/>
    <property type="match status" value="1"/>
</dbReference>
<dbReference type="KEGG" id="omr:OXIME_001706"/>
<feature type="transmembrane region" description="Helical" evidence="11">
    <location>
        <begin position="321"/>
        <end position="350"/>
    </location>
</feature>
<feature type="transmembrane region" description="Helical" evidence="11">
    <location>
        <begin position="188"/>
        <end position="209"/>
    </location>
</feature>
<keyword evidence="8 11" id="KW-1133">Transmembrane helix</keyword>
<evidence type="ECO:0000256" key="6">
    <source>
        <dbReference type="ARBA" id="ARBA00022723"/>
    </source>
</evidence>
<evidence type="ECO:0000256" key="4">
    <source>
        <dbReference type="ARBA" id="ARBA00022617"/>
    </source>
</evidence>
<feature type="transmembrane region" description="Helical" evidence="11">
    <location>
        <begin position="407"/>
        <end position="428"/>
    </location>
</feature>
<dbReference type="GO" id="GO:0016682">
    <property type="term" value="F:oxidoreductase activity, acting on diphenols and related substances as donors, oxygen as acceptor"/>
    <property type="evidence" value="ECO:0007669"/>
    <property type="project" value="TreeGrafter"/>
</dbReference>
<dbReference type="GO" id="GO:0046872">
    <property type="term" value="F:metal ion binding"/>
    <property type="evidence" value="ECO:0007669"/>
    <property type="project" value="UniProtKB-KW"/>
</dbReference>
<feature type="transmembrane region" description="Helical" evidence="11">
    <location>
        <begin position="126"/>
        <end position="146"/>
    </location>
</feature>
<protein>
    <submittedName>
        <fullName evidence="12">Cytochrome ubiquinol oxidase subunit I</fullName>
    </submittedName>
</protein>
<dbReference type="AlphaFoldDB" id="A0AAX4NHZ9"/>
<evidence type="ECO:0000313" key="12">
    <source>
        <dbReference type="EMBL" id="WYY01110.1"/>
    </source>
</evidence>
<keyword evidence="9" id="KW-0408">Iron</keyword>
<keyword evidence="2" id="KW-0813">Transport</keyword>
<evidence type="ECO:0000256" key="10">
    <source>
        <dbReference type="ARBA" id="ARBA00023136"/>
    </source>
</evidence>
<evidence type="ECO:0000256" key="3">
    <source>
        <dbReference type="ARBA" id="ARBA00022475"/>
    </source>
</evidence>
<comment type="subcellular location">
    <subcellularLocation>
        <location evidence="1">Cell membrane</location>
        <topology evidence="1">Multi-pass membrane protein</topology>
    </subcellularLocation>
</comment>
<keyword evidence="6" id="KW-0479">Metal-binding</keyword>
<dbReference type="GO" id="GO:0020037">
    <property type="term" value="F:heme binding"/>
    <property type="evidence" value="ECO:0007669"/>
    <property type="project" value="TreeGrafter"/>
</dbReference>
<keyword evidence="4" id="KW-0349">Heme</keyword>
<gene>
    <name evidence="12" type="ORF">OXIME_001706</name>
</gene>
<feature type="transmembrane region" description="Helical" evidence="11">
    <location>
        <begin position="86"/>
        <end position="114"/>
    </location>
</feature>
<proteinExistence type="predicted"/>
<dbReference type="GO" id="GO:0009055">
    <property type="term" value="F:electron transfer activity"/>
    <property type="evidence" value="ECO:0007669"/>
    <property type="project" value="InterPro"/>
</dbReference>
<dbReference type="GeneID" id="95968444"/>
<dbReference type="EMBL" id="CP133772">
    <property type="protein sequence ID" value="WYY01110.1"/>
    <property type="molecule type" value="Genomic_DNA"/>
</dbReference>
<evidence type="ECO:0000256" key="8">
    <source>
        <dbReference type="ARBA" id="ARBA00022989"/>
    </source>
</evidence>
<dbReference type="InterPro" id="IPR002585">
    <property type="entry name" value="Cyt-d_ubiquinol_oxidase_su_1"/>
</dbReference>
<feature type="transmembrane region" description="Helical" evidence="11">
    <location>
        <begin position="15"/>
        <end position="38"/>
    </location>
</feature>
<dbReference type="Proteomes" id="UP001451606">
    <property type="component" value="Chromosome"/>
</dbReference>
<keyword evidence="5 11" id="KW-0812">Transmembrane</keyword>
<feature type="transmembrane region" description="Helical" evidence="11">
    <location>
        <begin position="357"/>
        <end position="375"/>
    </location>
</feature>